<dbReference type="OrthoDB" id="9788802at2"/>
<comment type="caution">
    <text evidence="2">The sequence shown here is derived from an EMBL/GenBank/DDBJ whole genome shotgun (WGS) entry which is preliminary data.</text>
</comment>
<evidence type="ECO:0000256" key="1">
    <source>
        <dbReference type="SAM" id="Phobius"/>
    </source>
</evidence>
<dbReference type="RefSeq" id="WP_055065186.1">
    <property type="nucleotide sequence ID" value="NZ_LBGP01000019.1"/>
</dbReference>
<reference evidence="2 3" key="1">
    <citation type="journal article" date="2015" name="Genome Biol. Evol.">
        <title>The Dynamics of Genetic Interactions between Vibrio metoecus and Vibrio cholerae, Two Close Relatives Co-Occurring in the Environment.</title>
        <authorList>
            <person name="Orata F.D."/>
            <person name="Kirchberger P.C."/>
            <person name="Meheust R."/>
            <person name="Barlow E.J."/>
            <person name="Tarr C.L."/>
            <person name="Boucher Y."/>
        </authorList>
    </citation>
    <scope>NUCLEOTIDE SEQUENCE [LARGE SCALE GENOMIC DNA]</scope>
    <source>
        <strain evidence="2 3">YB5B04</strain>
    </source>
</reference>
<accession>A0A0N8V9S9</accession>
<keyword evidence="1" id="KW-0812">Transmembrane</keyword>
<dbReference type="InterPro" id="IPR012902">
    <property type="entry name" value="N_methyl_site"/>
</dbReference>
<keyword evidence="1" id="KW-1133">Transmembrane helix</keyword>
<keyword evidence="1" id="KW-0472">Membrane</keyword>
<gene>
    <name evidence="2" type="ORF">XV92_16000</name>
</gene>
<dbReference type="Proteomes" id="UP000050491">
    <property type="component" value="Unassembled WGS sequence"/>
</dbReference>
<name>A0A0N8V9S9_VIBMT</name>
<sequence length="256" mass="28346">MSRGFTLIEMVITIILLGIVGLFLGNILGQAMGIYADTSAREALIQQGRFITERMSRELREAVPNSVMVANGCIEFLPIVNSAIYQSFPTTSINQFRVLPVNKQINAGERLVISPLSAQDLREELLPAAGQIAEVASAVDFSEPLKMVDVPLVQSTLFTRQSPANRAYFYQSPVAYCYEEGSRIYRYANYALNRMLLAPAYLGNERVLMAENLSAANFAVLPAQLQRNGLIKIELTFAAQGETVRFDHDALVYNTP</sequence>
<feature type="transmembrane region" description="Helical" evidence="1">
    <location>
        <begin position="7"/>
        <end position="28"/>
    </location>
</feature>
<dbReference type="EMBL" id="LBGP01000019">
    <property type="protein sequence ID" value="KQA99242.1"/>
    <property type="molecule type" value="Genomic_DNA"/>
</dbReference>
<proteinExistence type="predicted"/>
<evidence type="ECO:0000313" key="2">
    <source>
        <dbReference type="EMBL" id="KQA99242.1"/>
    </source>
</evidence>
<protein>
    <submittedName>
        <fullName evidence="2">MSHA biogenesis protein MshO</fullName>
    </submittedName>
</protein>
<dbReference type="PROSITE" id="PS00409">
    <property type="entry name" value="PROKAR_NTER_METHYL"/>
    <property type="match status" value="1"/>
</dbReference>
<dbReference type="AlphaFoldDB" id="A0A0N8V9S9"/>
<dbReference type="Pfam" id="PF07963">
    <property type="entry name" value="N_methyl"/>
    <property type="match status" value="1"/>
</dbReference>
<evidence type="ECO:0000313" key="3">
    <source>
        <dbReference type="Proteomes" id="UP000050491"/>
    </source>
</evidence>
<dbReference type="NCBIfam" id="TIGR02532">
    <property type="entry name" value="IV_pilin_GFxxxE"/>
    <property type="match status" value="1"/>
</dbReference>
<dbReference type="PATRIC" id="fig|1481663.12.peg.1987"/>
<organism evidence="2 3">
    <name type="scientific">Vibrio metoecus</name>
    <dbReference type="NCBI Taxonomy" id="1481663"/>
    <lineage>
        <taxon>Bacteria</taxon>
        <taxon>Pseudomonadati</taxon>
        <taxon>Pseudomonadota</taxon>
        <taxon>Gammaproteobacteria</taxon>
        <taxon>Vibrionales</taxon>
        <taxon>Vibrionaceae</taxon>
        <taxon>Vibrio</taxon>
    </lineage>
</organism>